<organism evidence="1 2">
    <name type="scientific">Sphingobium tyrosinilyticum</name>
    <dbReference type="NCBI Taxonomy" id="2715436"/>
    <lineage>
        <taxon>Bacteria</taxon>
        <taxon>Pseudomonadati</taxon>
        <taxon>Pseudomonadota</taxon>
        <taxon>Alphaproteobacteria</taxon>
        <taxon>Sphingomonadales</taxon>
        <taxon>Sphingomonadaceae</taxon>
        <taxon>Sphingobium</taxon>
    </lineage>
</organism>
<evidence type="ECO:0000313" key="2">
    <source>
        <dbReference type="Proteomes" id="UP001595957"/>
    </source>
</evidence>
<keyword evidence="2" id="KW-1185">Reference proteome</keyword>
<reference evidence="2" key="1">
    <citation type="journal article" date="2019" name="Int. J. Syst. Evol. Microbiol.">
        <title>The Global Catalogue of Microorganisms (GCM) 10K type strain sequencing project: providing services to taxonomists for standard genome sequencing and annotation.</title>
        <authorList>
            <consortium name="The Broad Institute Genomics Platform"/>
            <consortium name="The Broad Institute Genome Sequencing Center for Infectious Disease"/>
            <person name="Wu L."/>
            <person name="Ma J."/>
        </authorList>
    </citation>
    <scope>NUCLEOTIDE SEQUENCE [LARGE SCALE GENOMIC DNA]</scope>
    <source>
        <strain evidence="2">NBRC 103632</strain>
    </source>
</reference>
<protein>
    <submittedName>
        <fullName evidence="1">Uncharacterized protein</fullName>
    </submittedName>
</protein>
<sequence length="398" mass="44110">MTASPTVYLDSQDFSRFGDVLRGKSDDATGKLFTALEDRALSGAATFVASMPLLGELLQYDADFRETTFRKAEAIERLCGANAVAYPPRAIAIEVAKAAYDALLIDAPPDESVLRGERRWYPDVSDVFEGFRETVLDRAHNAMGEITAFNRNARRRAKKLITLPNIIRFAREGSPQFALEYGLPENAVIKSIVACLQDRATPQQASDSLFSAIAEPQRFVELYFERLESDRSLPEWISGMGQTLFDAFGNIQKTLAPLSNDPEFGSKVRRIVDSQIQKFEEIALNICAEDSKKLGVTAGVLDAFKGNSQLRSTVPACRIFSSLVRGYTLQVVGVSAKSASIERSFGGDLVHAFYIPHVDFWRSDRRFSALVKETLPEYSAKVIPQLRDLPTAIDAFRG</sequence>
<dbReference type="RefSeq" id="WP_380805975.1">
    <property type="nucleotide sequence ID" value="NZ_JBHSFZ010000048.1"/>
</dbReference>
<dbReference type="EMBL" id="JBHSFZ010000048">
    <property type="protein sequence ID" value="MFC4595606.1"/>
    <property type="molecule type" value="Genomic_DNA"/>
</dbReference>
<proteinExistence type="predicted"/>
<dbReference type="Proteomes" id="UP001595957">
    <property type="component" value="Unassembled WGS sequence"/>
</dbReference>
<comment type="caution">
    <text evidence="1">The sequence shown here is derived from an EMBL/GenBank/DDBJ whole genome shotgun (WGS) entry which is preliminary data.</text>
</comment>
<name>A0ABV9F4D1_9SPHN</name>
<accession>A0ABV9F4D1</accession>
<gene>
    <name evidence="1" type="ORF">ACFO3E_15650</name>
</gene>
<evidence type="ECO:0000313" key="1">
    <source>
        <dbReference type="EMBL" id="MFC4595606.1"/>
    </source>
</evidence>